<dbReference type="Proteomes" id="UP001654496">
    <property type="component" value="Segment"/>
</dbReference>
<gene>
    <name evidence="1" type="primary">85</name>
    <name evidence="1" type="ORF">SEA_REYNAULD_85</name>
</gene>
<name>A0ACD4UHH5_9CAUD</name>
<dbReference type="EMBL" id="OR159659">
    <property type="protein sequence ID" value="WKW85537.1"/>
    <property type="molecule type" value="Genomic_DNA"/>
</dbReference>
<reference evidence="1" key="1">
    <citation type="submission" date="2023-06" db="EMBL/GenBank/DDBJ databases">
        <authorList>
            <person name="DeJong R.J."/>
            <person name="Yoon E."/>
            <person name="Radersma M."/>
            <person name="Veenstra M."/>
            <person name="Churu J."/>
            <person name="Moleakunnel K."/>
            <person name="Weaver G."/>
            <person name="Hill E."/>
            <person name="Janvier A."/>
            <person name="Harlow L."/>
            <person name="Kramer C."/>
            <person name="Seinen K."/>
            <person name="Chen A."/>
            <person name="Minasian M."/>
            <person name="Doorn S."/>
            <person name="Dole C."/>
            <person name="Ramsey F."/>
            <person name="Nieze J."/>
            <person name="Baker A."/>
            <person name="Swierenga S."/>
            <person name="White A."/>
            <person name="Howland A."/>
            <person name="Ko C."/>
            <person name="Russell D.A."/>
            <person name="Jacobs-Sera D."/>
            <person name="Hatfull G.F."/>
        </authorList>
    </citation>
    <scope>NUCLEOTIDE SEQUENCE</scope>
</reference>
<organism evidence="1 2">
    <name type="scientific">Rhodococcus phage Reynauld</name>
    <dbReference type="NCBI Taxonomy" id="3062845"/>
    <lineage>
        <taxon>Viruses</taxon>
        <taxon>Duplodnaviria</taxon>
        <taxon>Heunggongvirae</taxon>
        <taxon>Uroviricota</taxon>
        <taxon>Caudoviricetes</taxon>
        <taxon>Caudoviricetes incertae sedis</taxon>
        <taxon>Reynauldvirus</taxon>
        <taxon>Reynauldvirus reynauld</taxon>
    </lineage>
</organism>
<evidence type="ECO:0000313" key="2">
    <source>
        <dbReference type="Proteomes" id="UP001654496"/>
    </source>
</evidence>
<sequence>MGWIKKVEVDHDCDEKRPSPNSAAPGSKWQCDDCGKTFQVAYNGRIDDNQWHDVSMED</sequence>
<keyword evidence="2" id="KW-1185">Reference proteome</keyword>
<proteinExistence type="predicted"/>
<accession>A0ACD4UHH5</accession>
<evidence type="ECO:0000313" key="1">
    <source>
        <dbReference type="EMBL" id="WKW85537.1"/>
    </source>
</evidence>
<protein>
    <submittedName>
        <fullName evidence="1">Uncharacterized protein</fullName>
    </submittedName>
</protein>